<dbReference type="Pfam" id="PF00892">
    <property type="entry name" value="EamA"/>
    <property type="match status" value="2"/>
</dbReference>
<comment type="similarity">
    <text evidence="2">Belongs to the EamA transporter family.</text>
</comment>
<dbReference type="SUPFAM" id="SSF103481">
    <property type="entry name" value="Multidrug resistance efflux transporter EmrE"/>
    <property type="match status" value="2"/>
</dbReference>
<sequence>MSLPQPLAGPGQAARGHLAMLAFSALVSASFILGALAIPHVDSGAFTALRFVLAAAVLGGLASATGLRRDQFRAPWRYLLLGGIFSVYFVTMFEGLRTAAPVSASAVFTLVPLMAAGFGWLIMAQVTTRRMAFALVIGAAGAVWVIFRGDIGALTRFELGRGEQIYFIGCLAHAIYAPLVPRLNRGEAPLVFTFGTLSAGALCLVIWAWPEIRATDWLALPPIVWLTMVYTAVVASAVTGVLLQYASLRLKSAKVMAYTYLVPSWVILYEVVLGRGLPPVMILGGIFLTVVALLILLKD</sequence>
<dbReference type="Proteomes" id="UP000283786">
    <property type="component" value="Chromosome"/>
</dbReference>
<evidence type="ECO:0000259" key="6">
    <source>
        <dbReference type="Pfam" id="PF00892"/>
    </source>
</evidence>
<dbReference type="KEGG" id="palw:PSAL_022990"/>
<name>A0A418SDE5_9RHOB</name>
<proteinExistence type="inferred from homology"/>
<evidence type="ECO:0000313" key="8">
    <source>
        <dbReference type="Proteomes" id="UP000283786"/>
    </source>
</evidence>
<evidence type="ECO:0000256" key="1">
    <source>
        <dbReference type="ARBA" id="ARBA00004141"/>
    </source>
</evidence>
<dbReference type="AlphaFoldDB" id="A0A418SDE5"/>
<dbReference type="InterPro" id="IPR037185">
    <property type="entry name" value="EmrE-like"/>
</dbReference>
<reference evidence="7 8" key="1">
    <citation type="submission" date="2020-08" db="EMBL/GenBank/DDBJ databases">
        <title>Genome sequence of Rhodobacteraceae bacterium Lw-13e.</title>
        <authorList>
            <person name="Poehlein A."/>
            <person name="Wolter L."/>
            <person name="Daniel R."/>
            <person name="Brinkhoff T."/>
        </authorList>
    </citation>
    <scope>NUCLEOTIDE SEQUENCE [LARGE SCALE GENOMIC DNA]</scope>
    <source>
        <strain evidence="7 8">Lw-13e</strain>
    </source>
</reference>
<dbReference type="EMBL" id="CP060436">
    <property type="protein sequence ID" value="QPM91056.1"/>
    <property type="molecule type" value="Genomic_DNA"/>
</dbReference>
<protein>
    <recommendedName>
        <fullName evidence="6">EamA domain-containing protein</fullName>
    </recommendedName>
</protein>
<evidence type="ECO:0000256" key="3">
    <source>
        <dbReference type="ARBA" id="ARBA00022692"/>
    </source>
</evidence>
<dbReference type="InterPro" id="IPR000620">
    <property type="entry name" value="EamA_dom"/>
</dbReference>
<keyword evidence="8" id="KW-1185">Reference proteome</keyword>
<accession>A0A418SDE5</accession>
<organism evidence="7 8">
    <name type="scientific">Pseudooceanicola algae</name>
    <dbReference type="NCBI Taxonomy" id="1537215"/>
    <lineage>
        <taxon>Bacteria</taxon>
        <taxon>Pseudomonadati</taxon>
        <taxon>Pseudomonadota</taxon>
        <taxon>Alphaproteobacteria</taxon>
        <taxon>Rhodobacterales</taxon>
        <taxon>Paracoccaceae</taxon>
        <taxon>Pseudooceanicola</taxon>
    </lineage>
</organism>
<evidence type="ECO:0000313" key="7">
    <source>
        <dbReference type="EMBL" id="QPM91056.1"/>
    </source>
</evidence>
<keyword evidence="3" id="KW-0812">Transmembrane</keyword>
<comment type="subcellular location">
    <subcellularLocation>
        <location evidence="1">Membrane</location>
        <topology evidence="1">Multi-pass membrane protein</topology>
    </subcellularLocation>
</comment>
<dbReference type="PANTHER" id="PTHR32322">
    <property type="entry name" value="INNER MEMBRANE TRANSPORTER"/>
    <property type="match status" value="1"/>
</dbReference>
<evidence type="ECO:0000256" key="4">
    <source>
        <dbReference type="ARBA" id="ARBA00022989"/>
    </source>
</evidence>
<dbReference type="InterPro" id="IPR050638">
    <property type="entry name" value="AA-Vitamin_Transporters"/>
</dbReference>
<dbReference type="PANTHER" id="PTHR32322:SF2">
    <property type="entry name" value="EAMA DOMAIN-CONTAINING PROTEIN"/>
    <property type="match status" value="1"/>
</dbReference>
<evidence type="ECO:0000256" key="5">
    <source>
        <dbReference type="ARBA" id="ARBA00023136"/>
    </source>
</evidence>
<gene>
    <name evidence="7" type="ORF">PSAL_022990</name>
</gene>
<keyword evidence="5" id="KW-0472">Membrane</keyword>
<dbReference type="RefSeq" id="WP_269212575.1">
    <property type="nucleotide sequence ID" value="NZ_CP060436.1"/>
</dbReference>
<keyword evidence="4" id="KW-1133">Transmembrane helix</keyword>
<feature type="domain" description="EamA" evidence="6">
    <location>
        <begin position="165"/>
        <end position="296"/>
    </location>
</feature>
<feature type="domain" description="EamA" evidence="6">
    <location>
        <begin position="15"/>
        <end position="146"/>
    </location>
</feature>
<evidence type="ECO:0000256" key="2">
    <source>
        <dbReference type="ARBA" id="ARBA00007362"/>
    </source>
</evidence>
<dbReference type="GO" id="GO:0016020">
    <property type="term" value="C:membrane"/>
    <property type="evidence" value="ECO:0007669"/>
    <property type="project" value="UniProtKB-SubCell"/>
</dbReference>